<accession>A0A6J3LKQ8</accession>
<keyword evidence="1" id="KW-0812">Transmembrane</keyword>
<proteinExistence type="predicted"/>
<sequence length="145" mass="17097">MMKRNVYSTCKIIKQEKLFITITIEPWIESLPCFIDYQPFNNDRVLVRFKIDIVHRYVHDKAIKIPTTYPVRVCKLILLRLSYHCFIIIVSVVLKCLIKNTKKVMYFHAISNAWSRDQYGCIQIEIPPIARQNIKWLSGKSSVGH</sequence>
<organism evidence="2 3">
    <name type="scientific">Bombus vosnesenskii</name>
    <dbReference type="NCBI Taxonomy" id="207650"/>
    <lineage>
        <taxon>Eukaryota</taxon>
        <taxon>Metazoa</taxon>
        <taxon>Ecdysozoa</taxon>
        <taxon>Arthropoda</taxon>
        <taxon>Hexapoda</taxon>
        <taxon>Insecta</taxon>
        <taxon>Pterygota</taxon>
        <taxon>Neoptera</taxon>
        <taxon>Endopterygota</taxon>
        <taxon>Hymenoptera</taxon>
        <taxon>Apocrita</taxon>
        <taxon>Aculeata</taxon>
        <taxon>Apoidea</taxon>
        <taxon>Anthophila</taxon>
        <taxon>Apidae</taxon>
        <taxon>Bombus</taxon>
        <taxon>Pyrobombus</taxon>
    </lineage>
</organism>
<keyword evidence="2" id="KW-1185">Reference proteome</keyword>
<dbReference type="GeneID" id="117242152"/>
<evidence type="ECO:0000313" key="2">
    <source>
        <dbReference type="Proteomes" id="UP000504631"/>
    </source>
</evidence>
<evidence type="ECO:0000256" key="1">
    <source>
        <dbReference type="SAM" id="Phobius"/>
    </source>
</evidence>
<name>A0A6J3LKQ8_9HYME</name>
<reference evidence="3" key="1">
    <citation type="submission" date="2025-08" db="UniProtKB">
        <authorList>
            <consortium name="RefSeq"/>
        </authorList>
    </citation>
    <scope>IDENTIFICATION</scope>
    <source>
        <tissue evidence="3">Muscle</tissue>
    </source>
</reference>
<evidence type="ECO:0000313" key="3">
    <source>
        <dbReference type="RefSeq" id="XP_033364489.1"/>
    </source>
</evidence>
<dbReference type="RefSeq" id="XP_033364489.1">
    <property type="nucleotide sequence ID" value="XM_033508598.1"/>
</dbReference>
<keyword evidence="1" id="KW-1133">Transmembrane helix</keyword>
<protein>
    <submittedName>
        <fullName evidence="3">Uncharacterized protein LOC117242152</fullName>
    </submittedName>
</protein>
<gene>
    <name evidence="3" type="primary">LOC117242152</name>
</gene>
<feature type="transmembrane region" description="Helical" evidence="1">
    <location>
        <begin position="77"/>
        <end position="98"/>
    </location>
</feature>
<keyword evidence="1" id="KW-0472">Membrane</keyword>
<dbReference type="KEGG" id="bvk:117242152"/>
<dbReference type="AlphaFoldDB" id="A0A6J3LKQ8"/>
<dbReference type="Proteomes" id="UP000504631">
    <property type="component" value="Unplaced"/>
</dbReference>